<dbReference type="GO" id="GO:0005739">
    <property type="term" value="C:mitochondrion"/>
    <property type="evidence" value="ECO:0007669"/>
    <property type="project" value="TreeGrafter"/>
</dbReference>
<protein>
    <recommendedName>
        <fullName evidence="5">mTERF domain-containing protein 1, mitochondrial</fullName>
    </recommendedName>
</protein>
<dbReference type="GO" id="GO:0003676">
    <property type="term" value="F:nucleic acid binding"/>
    <property type="evidence" value="ECO:0007669"/>
    <property type="project" value="InterPro"/>
</dbReference>
<comment type="caution">
    <text evidence="3">The sequence shown here is derived from an EMBL/GenBank/DDBJ whole genome shotgun (WGS) entry which is preliminary data.</text>
</comment>
<dbReference type="PANTHER" id="PTHR13068">
    <property type="entry name" value="CGI-12 PROTEIN-RELATED"/>
    <property type="match status" value="1"/>
</dbReference>
<sequence length="362" mass="41462">MLSSWKKLALNSSHPLCICQFIQISLRNTFCTSVSNSASSAPANSTLLDEFLMVQSGVNNLKPNSVLDELPVLEDVSHVGPPITYKSFNFAAYANESVVLQKLIDLGVDFYAVERKNKVLPSYLLQLNFERHVQPYIQFLLDKKVPIEALGAFFTKNPFFFQNNLDDLQVRINYLQSKKFSDENITNMVIRNPRLLNFSTILIDGRLGYFQKTFHLTGSEVRLFVSNYPPIITRSQKLLTPIIFEVKNFSGFSRDECKSIILQQPYVLTLKPEEFKYRFEFMKIDMNLPLSLIASDPVGLVNRTTRLRERHLFLKSLNKAQYDPSQPKYVSIHKITHGDDATFCESVAKSSVETFNLFLKSL</sequence>
<evidence type="ECO:0000256" key="1">
    <source>
        <dbReference type="ARBA" id="ARBA00007692"/>
    </source>
</evidence>
<keyword evidence="2" id="KW-0809">Transit peptide</keyword>
<keyword evidence="4" id="KW-1185">Reference proteome</keyword>
<dbReference type="AlphaFoldDB" id="A0AAN9T9E4"/>
<evidence type="ECO:0008006" key="5">
    <source>
        <dbReference type="Google" id="ProtNLM"/>
    </source>
</evidence>
<gene>
    <name evidence="3" type="ORF">V9T40_011454</name>
</gene>
<accession>A0AAN9T9E4</accession>
<dbReference type="Pfam" id="PF02536">
    <property type="entry name" value="mTERF"/>
    <property type="match status" value="1"/>
</dbReference>
<evidence type="ECO:0000313" key="4">
    <source>
        <dbReference type="Proteomes" id="UP001367676"/>
    </source>
</evidence>
<name>A0AAN9T9E4_9HEMI</name>
<dbReference type="InterPro" id="IPR038538">
    <property type="entry name" value="MTERF_sf"/>
</dbReference>
<dbReference type="PANTHER" id="PTHR13068:SF112">
    <property type="entry name" value="TRANSCRIPTION TERMINATION FACTOR 3, MITOCHONDRIAL"/>
    <property type="match status" value="1"/>
</dbReference>
<proteinExistence type="inferred from homology"/>
<dbReference type="GO" id="GO:0061668">
    <property type="term" value="P:mitochondrial ribosome assembly"/>
    <property type="evidence" value="ECO:0007669"/>
    <property type="project" value="TreeGrafter"/>
</dbReference>
<evidence type="ECO:0000256" key="2">
    <source>
        <dbReference type="ARBA" id="ARBA00022946"/>
    </source>
</evidence>
<dbReference type="Proteomes" id="UP001367676">
    <property type="component" value="Unassembled WGS sequence"/>
</dbReference>
<evidence type="ECO:0000313" key="3">
    <source>
        <dbReference type="EMBL" id="KAK7574263.1"/>
    </source>
</evidence>
<dbReference type="InterPro" id="IPR003690">
    <property type="entry name" value="MTERF"/>
</dbReference>
<reference evidence="3 4" key="1">
    <citation type="submission" date="2024-03" db="EMBL/GenBank/DDBJ databases">
        <title>Adaptation during the transition from Ophiocordyceps entomopathogen to insect associate is accompanied by gene loss and intensified selection.</title>
        <authorList>
            <person name="Ward C.M."/>
            <person name="Onetto C.A."/>
            <person name="Borneman A.R."/>
        </authorList>
    </citation>
    <scope>NUCLEOTIDE SEQUENCE [LARGE SCALE GENOMIC DNA]</scope>
    <source>
        <strain evidence="3">AWRI1</strain>
        <tissue evidence="3">Single Adult Female</tissue>
    </source>
</reference>
<dbReference type="EMBL" id="JBBCAQ010000037">
    <property type="protein sequence ID" value="KAK7574263.1"/>
    <property type="molecule type" value="Genomic_DNA"/>
</dbReference>
<organism evidence="3 4">
    <name type="scientific">Parthenolecanium corni</name>
    <dbReference type="NCBI Taxonomy" id="536013"/>
    <lineage>
        <taxon>Eukaryota</taxon>
        <taxon>Metazoa</taxon>
        <taxon>Ecdysozoa</taxon>
        <taxon>Arthropoda</taxon>
        <taxon>Hexapoda</taxon>
        <taxon>Insecta</taxon>
        <taxon>Pterygota</taxon>
        <taxon>Neoptera</taxon>
        <taxon>Paraneoptera</taxon>
        <taxon>Hemiptera</taxon>
        <taxon>Sternorrhyncha</taxon>
        <taxon>Coccoidea</taxon>
        <taxon>Coccidae</taxon>
        <taxon>Parthenolecanium</taxon>
    </lineage>
</organism>
<dbReference type="GO" id="GO:0006390">
    <property type="term" value="P:mitochondrial transcription"/>
    <property type="evidence" value="ECO:0007669"/>
    <property type="project" value="TreeGrafter"/>
</dbReference>
<dbReference type="Gene3D" id="1.25.70.10">
    <property type="entry name" value="Transcription termination factor 3, mitochondrial"/>
    <property type="match status" value="1"/>
</dbReference>
<dbReference type="SMART" id="SM00733">
    <property type="entry name" value="Mterf"/>
    <property type="match status" value="6"/>
</dbReference>
<comment type="similarity">
    <text evidence="1">Belongs to the mTERF family.</text>
</comment>